<dbReference type="Pfam" id="PF04283">
    <property type="entry name" value="CheF-arch"/>
    <property type="match status" value="1"/>
</dbReference>
<protein>
    <recommendedName>
        <fullName evidence="3">Chemotaxis signal transduction system protein F from archaea</fullName>
    </recommendedName>
</protein>
<gene>
    <name evidence="1" type="ORF">L0665_00380</name>
</gene>
<comment type="caution">
    <text evidence="1">The sequence shown here is derived from an EMBL/GenBank/DDBJ whole genome shotgun (WGS) entry which is preliminary data.</text>
</comment>
<reference evidence="1" key="1">
    <citation type="submission" date="2022-01" db="EMBL/GenBank/DDBJ databases">
        <title>Draft genome of Methanogenium marinum DSM 15558.</title>
        <authorList>
            <person name="Chen S.-C."/>
            <person name="You Y.-T."/>
        </authorList>
    </citation>
    <scope>NUCLEOTIDE SEQUENCE</scope>
    <source>
        <strain evidence="1">DSM 15558</strain>
    </source>
</reference>
<dbReference type="PANTHER" id="PTHR42201">
    <property type="entry name" value="TAXIS PROTEIN"/>
    <property type="match status" value="1"/>
</dbReference>
<dbReference type="GO" id="GO:0006935">
    <property type="term" value="P:chemotaxis"/>
    <property type="evidence" value="ECO:0007669"/>
    <property type="project" value="InterPro"/>
</dbReference>
<proteinExistence type="predicted"/>
<evidence type="ECO:0008006" key="3">
    <source>
        <dbReference type="Google" id="ProtNLM"/>
    </source>
</evidence>
<dbReference type="RefSeq" id="WP_274923750.1">
    <property type="nucleotide sequence ID" value="NZ_JAKELO010000002.1"/>
</dbReference>
<dbReference type="InterPro" id="IPR007381">
    <property type="entry name" value="CheF1/F2"/>
</dbReference>
<dbReference type="Proteomes" id="UP001143747">
    <property type="component" value="Unassembled WGS sequence"/>
</dbReference>
<keyword evidence="2" id="KW-1185">Reference proteome</keyword>
<organism evidence="1 2">
    <name type="scientific">Methanogenium marinum</name>
    <dbReference type="NCBI Taxonomy" id="348610"/>
    <lineage>
        <taxon>Archaea</taxon>
        <taxon>Methanobacteriati</taxon>
        <taxon>Methanobacteriota</taxon>
        <taxon>Stenosarchaea group</taxon>
        <taxon>Methanomicrobia</taxon>
        <taxon>Methanomicrobiales</taxon>
        <taxon>Methanomicrobiaceae</taxon>
        <taxon>Methanogenium</taxon>
    </lineage>
</organism>
<name>A0A9Q4KR76_9EURY</name>
<accession>A0A9Q4KR76</accession>
<dbReference type="EMBL" id="JAKELO010000002">
    <property type="protein sequence ID" value="MDE4907084.1"/>
    <property type="molecule type" value="Genomic_DNA"/>
</dbReference>
<sequence length="265" mass="29362">MKTIPVKFEAEGKWISAKIGVDETTINLPEPINTTILIKSIDDVQQKKNIITISVEENIYRIATVPKALVILKRVILMGCSGYRLRAYFMSPAIRGGVMVNDAEWEKGAITVLKTGIWFVSQNHQICIPVADVAAIEQTQREVQGTEKEVVKIDHVETGDVSTSFVLCPPTTLKVLYNYLTDATKGISLEGELDPLSSQVAMLVYSGMDTHSIEGMLEKSPRDIEAIYDRMLGLGLVEVVQTRREVKLTTKGVRFVTEAVKPPTL</sequence>
<dbReference type="PANTHER" id="PTHR42201:SF1">
    <property type="entry name" value="TAXIS PROTEIN"/>
    <property type="match status" value="1"/>
</dbReference>
<evidence type="ECO:0000313" key="1">
    <source>
        <dbReference type="EMBL" id="MDE4907084.1"/>
    </source>
</evidence>
<evidence type="ECO:0000313" key="2">
    <source>
        <dbReference type="Proteomes" id="UP001143747"/>
    </source>
</evidence>
<dbReference type="AlphaFoldDB" id="A0A9Q4KR76"/>